<feature type="signal peptide" evidence="14">
    <location>
        <begin position="1"/>
        <end position="32"/>
    </location>
</feature>
<dbReference type="InterPro" id="IPR012910">
    <property type="entry name" value="Plug_dom"/>
</dbReference>
<name>A0ABU2C3A6_9BURK</name>
<dbReference type="SUPFAM" id="SSF56935">
    <property type="entry name" value="Porins"/>
    <property type="match status" value="1"/>
</dbReference>
<evidence type="ECO:0000256" key="11">
    <source>
        <dbReference type="ARBA" id="ARBA00023237"/>
    </source>
</evidence>
<evidence type="ECO:0000313" key="16">
    <source>
        <dbReference type="EMBL" id="MDR7375816.1"/>
    </source>
</evidence>
<evidence type="ECO:0000256" key="14">
    <source>
        <dbReference type="SAM" id="SignalP"/>
    </source>
</evidence>
<keyword evidence="17" id="KW-1185">Reference proteome</keyword>
<keyword evidence="9 12" id="KW-0472">Membrane</keyword>
<comment type="subcellular location">
    <subcellularLocation>
        <location evidence="1 12">Cell outer membrane</location>
        <topology evidence="1 12">Multi-pass membrane protein</topology>
    </subcellularLocation>
</comment>
<feature type="domain" description="Secretin/TonB short N-terminal" evidence="15">
    <location>
        <begin position="63"/>
        <end position="113"/>
    </location>
</feature>
<dbReference type="InterPro" id="IPR010105">
    <property type="entry name" value="TonB_sidphr_rcpt"/>
</dbReference>
<sequence>MQPLTPNTARRHPLALAIQLALAATLATGVHAQTTTPPAATSYDIPASSLVDALSRFAQQSGVAIAIEADKLKGLQTPGLRGSYGVEEGFGLLLRGSGYALGKTTAGYLLLPAPQSTPSHSPAATLPAVTVTAAATPEAPGLQARLSAGALGTRSQLETPLSTTVVTRDELSQRQISKLGDVFALDAGVTDNSGAYSSWASYVTVRGLDLDWQNAYRIDGKPFLSYAITLPYEHFEQIELLKGSSGFLYGFGSPGGLINYVSKRPTDEPLRSIELGYKTNSIWSQSVDLGGRFGNDNKLGYRLNAVNENGKTFNDGTIDRQSLSLALDARLTADLVWNFDSLYQKRKTEGQGPSISAAQLSGSSLPNSVLGDSQQLLSGGQFLDTDFLFTSTGLKYQFAPNWTASTHYSYSTSKRSRNESILYLQDAAGNYNENRSDTREGHRFDQWQLMLEGQARTGTVAHQLVFGAAWQKQLNDYSSNGVWATLGTGNIFSANSNSYTSLGNLNLYRAGDISQKAVFASDTLSLSERWSVLAGLRHTRYAQNDYNLDGSSLSRYADSVTTPTLALMFKPQAHTMVYTSYMQSLEPGKTVGSTYANANRLLDPLTSKQYEIGVKSEQERWSATAALFRIERPSEYANASNVLVQDGESRYQGLELGASTRVGAQWQLGGNLMLLDTAYNKGIANIGKRVAGAPEWMATARLAYKVAQVPGLDLTADAKFTGNVMLNAANSVQVGGHTVLNLGASYSLNLGGYATTLRASVNNAANARFWEYQYANWIKPADPRSLSLSARFDF</sequence>
<evidence type="ECO:0000256" key="3">
    <source>
        <dbReference type="ARBA" id="ARBA00022448"/>
    </source>
</evidence>
<accession>A0ABU2C3A6</accession>
<dbReference type="Pfam" id="PF00593">
    <property type="entry name" value="TonB_dep_Rec_b-barrel"/>
    <property type="match status" value="1"/>
</dbReference>
<keyword evidence="5" id="KW-0406">Ion transport</keyword>
<keyword evidence="14" id="KW-0732">Signal</keyword>
<comment type="caution">
    <text evidence="16">The sequence shown here is derived from an EMBL/GenBank/DDBJ whole genome shotgun (WGS) entry which is preliminary data.</text>
</comment>
<keyword evidence="11 12" id="KW-0998">Cell outer membrane</keyword>
<evidence type="ECO:0000256" key="9">
    <source>
        <dbReference type="ARBA" id="ARBA00023136"/>
    </source>
</evidence>
<evidence type="ECO:0000256" key="2">
    <source>
        <dbReference type="ARBA" id="ARBA00009810"/>
    </source>
</evidence>
<dbReference type="SMART" id="SM00965">
    <property type="entry name" value="STN"/>
    <property type="match status" value="1"/>
</dbReference>
<dbReference type="PANTHER" id="PTHR32552:SF82">
    <property type="entry name" value="FCUA PROTEIN"/>
    <property type="match status" value="1"/>
</dbReference>
<dbReference type="NCBIfam" id="TIGR01783">
    <property type="entry name" value="TonB-siderophor"/>
    <property type="match status" value="1"/>
</dbReference>
<protein>
    <submittedName>
        <fullName evidence="16">Iron complex outermembrane receptor protein</fullName>
    </submittedName>
</protein>
<proteinExistence type="inferred from homology"/>
<evidence type="ECO:0000256" key="6">
    <source>
        <dbReference type="ARBA" id="ARBA00022692"/>
    </source>
</evidence>
<keyword evidence="10 16" id="KW-0675">Receptor</keyword>
<keyword evidence="4 12" id="KW-1134">Transmembrane beta strand</keyword>
<keyword evidence="3 12" id="KW-0813">Transport</keyword>
<evidence type="ECO:0000259" key="15">
    <source>
        <dbReference type="SMART" id="SM00965"/>
    </source>
</evidence>
<evidence type="ECO:0000256" key="8">
    <source>
        <dbReference type="ARBA" id="ARBA00023077"/>
    </source>
</evidence>
<evidence type="ECO:0000256" key="4">
    <source>
        <dbReference type="ARBA" id="ARBA00022452"/>
    </source>
</evidence>
<gene>
    <name evidence="16" type="ORF">J2X19_000474</name>
</gene>
<evidence type="ECO:0000256" key="13">
    <source>
        <dbReference type="RuleBase" id="RU003357"/>
    </source>
</evidence>
<dbReference type="Gene3D" id="2.40.170.20">
    <property type="entry name" value="TonB-dependent receptor, beta-barrel domain"/>
    <property type="match status" value="1"/>
</dbReference>
<dbReference type="InterPro" id="IPR036942">
    <property type="entry name" value="Beta-barrel_TonB_sf"/>
</dbReference>
<keyword evidence="5" id="KW-0410">Iron transport</keyword>
<dbReference type="Pfam" id="PF07715">
    <property type="entry name" value="Plug"/>
    <property type="match status" value="1"/>
</dbReference>
<dbReference type="EMBL" id="JAVDXT010000001">
    <property type="protein sequence ID" value="MDR7375816.1"/>
    <property type="molecule type" value="Genomic_DNA"/>
</dbReference>
<evidence type="ECO:0000313" key="17">
    <source>
        <dbReference type="Proteomes" id="UP001180487"/>
    </source>
</evidence>
<evidence type="ECO:0000256" key="1">
    <source>
        <dbReference type="ARBA" id="ARBA00004571"/>
    </source>
</evidence>
<reference evidence="16 17" key="1">
    <citation type="submission" date="2023-07" db="EMBL/GenBank/DDBJ databases">
        <title>Sorghum-associated microbial communities from plants grown in Nebraska, USA.</title>
        <authorList>
            <person name="Schachtman D."/>
        </authorList>
    </citation>
    <scope>NUCLEOTIDE SEQUENCE [LARGE SCALE GENOMIC DNA]</scope>
    <source>
        <strain evidence="16 17">BE313</strain>
    </source>
</reference>
<dbReference type="PANTHER" id="PTHR32552">
    <property type="entry name" value="FERRICHROME IRON RECEPTOR-RELATED"/>
    <property type="match status" value="1"/>
</dbReference>
<dbReference type="PROSITE" id="PS52016">
    <property type="entry name" value="TONB_DEPENDENT_REC_3"/>
    <property type="match status" value="1"/>
</dbReference>
<comment type="similarity">
    <text evidence="2 12 13">Belongs to the TonB-dependent receptor family.</text>
</comment>
<dbReference type="InterPro" id="IPR039426">
    <property type="entry name" value="TonB-dep_rcpt-like"/>
</dbReference>
<keyword evidence="6 12" id="KW-0812">Transmembrane</keyword>
<dbReference type="RefSeq" id="WP_310370301.1">
    <property type="nucleotide sequence ID" value="NZ_JAVDXT010000001.1"/>
</dbReference>
<evidence type="ECO:0000256" key="7">
    <source>
        <dbReference type="ARBA" id="ARBA00023004"/>
    </source>
</evidence>
<dbReference type="InterPro" id="IPR011662">
    <property type="entry name" value="Secretin/TonB_short_N"/>
</dbReference>
<evidence type="ECO:0000256" key="5">
    <source>
        <dbReference type="ARBA" id="ARBA00022496"/>
    </source>
</evidence>
<organism evidence="16 17">
    <name type="scientific">Rhodoferax ferrireducens</name>
    <dbReference type="NCBI Taxonomy" id="192843"/>
    <lineage>
        <taxon>Bacteria</taxon>
        <taxon>Pseudomonadati</taxon>
        <taxon>Pseudomonadota</taxon>
        <taxon>Betaproteobacteria</taxon>
        <taxon>Burkholderiales</taxon>
        <taxon>Comamonadaceae</taxon>
        <taxon>Rhodoferax</taxon>
    </lineage>
</organism>
<keyword evidence="8 13" id="KW-0798">TonB box</keyword>
<dbReference type="Gene3D" id="2.170.130.10">
    <property type="entry name" value="TonB-dependent receptor, plug domain"/>
    <property type="match status" value="1"/>
</dbReference>
<feature type="chain" id="PRO_5046785516" evidence="14">
    <location>
        <begin position="33"/>
        <end position="794"/>
    </location>
</feature>
<dbReference type="InterPro" id="IPR037066">
    <property type="entry name" value="Plug_dom_sf"/>
</dbReference>
<evidence type="ECO:0000256" key="10">
    <source>
        <dbReference type="ARBA" id="ARBA00023170"/>
    </source>
</evidence>
<dbReference type="CDD" id="cd01347">
    <property type="entry name" value="ligand_gated_channel"/>
    <property type="match status" value="1"/>
</dbReference>
<dbReference type="Proteomes" id="UP001180487">
    <property type="component" value="Unassembled WGS sequence"/>
</dbReference>
<dbReference type="Gene3D" id="3.55.50.30">
    <property type="match status" value="1"/>
</dbReference>
<keyword evidence="7" id="KW-0408">Iron</keyword>
<evidence type="ECO:0000256" key="12">
    <source>
        <dbReference type="PROSITE-ProRule" id="PRU01360"/>
    </source>
</evidence>
<dbReference type="InterPro" id="IPR000531">
    <property type="entry name" value="Beta-barrel_TonB"/>
</dbReference>